<dbReference type="CDD" id="cd04301">
    <property type="entry name" value="NAT_SF"/>
    <property type="match status" value="1"/>
</dbReference>
<reference evidence="2" key="1">
    <citation type="submission" date="2020-02" db="EMBL/GenBank/DDBJ databases">
        <authorList>
            <person name="Meier V. D."/>
        </authorList>
    </citation>
    <scope>NUCLEOTIDE SEQUENCE</scope>
    <source>
        <strain evidence="2">AVDCRST_MAG21</strain>
    </source>
</reference>
<dbReference type="GO" id="GO:0016747">
    <property type="term" value="F:acyltransferase activity, transferring groups other than amino-acyl groups"/>
    <property type="evidence" value="ECO:0007669"/>
    <property type="project" value="InterPro"/>
</dbReference>
<dbReference type="InterPro" id="IPR016181">
    <property type="entry name" value="Acyl_CoA_acyltransferase"/>
</dbReference>
<proteinExistence type="predicted"/>
<sequence>MTLLIRPPRLSDVGRLAVVNVDTWRDAYAGIVVEKRLDQMELHEYRARWRVNVTELAHNTVCLVAELDGVVQAYAVGGPYRPQDEWDEPTGAATRLGEVYALYAHPEVQGRGVGRAVHDALLAGLATSGYLEAALWVLRDNTRGRAWYQRQGWHLDGATADWVAHGVTHPEVRMRRLTHQPYPSA</sequence>
<dbReference type="Gene3D" id="3.40.630.30">
    <property type="match status" value="1"/>
</dbReference>
<name>A0A6J4MX00_9ACTN</name>
<evidence type="ECO:0000313" key="2">
    <source>
        <dbReference type="EMBL" id="CAA9371205.1"/>
    </source>
</evidence>
<organism evidence="2">
    <name type="scientific">uncultured Nocardioidaceae bacterium</name>
    <dbReference type="NCBI Taxonomy" id="253824"/>
    <lineage>
        <taxon>Bacteria</taxon>
        <taxon>Bacillati</taxon>
        <taxon>Actinomycetota</taxon>
        <taxon>Actinomycetes</taxon>
        <taxon>Propionibacteriales</taxon>
        <taxon>Nocardioidaceae</taxon>
        <taxon>environmental samples</taxon>
    </lineage>
</organism>
<gene>
    <name evidence="2" type="ORF">AVDCRST_MAG21-784</name>
</gene>
<accession>A0A6J4MX00</accession>
<evidence type="ECO:0000259" key="1">
    <source>
        <dbReference type="PROSITE" id="PS51186"/>
    </source>
</evidence>
<feature type="domain" description="N-acetyltransferase" evidence="1">
    <location>
        <begin position="3"/>
        <end position="179"/>
    </location>
</feature>
<dbReference type="InterPro" id="IPR000182">
    <property type="entry name" value="GNAT_dom"/>
</dbReference>
<dbReference type="SUPFAM" id="SSF55729">
    <property type="entry name" value="Acyl-CoA N-acyltransferases (Nat)"/>
    <property type="match status" value="1"/>
</dbReference>
<dbReference type="EMBL" id="CADCUL010000090">
    <property type="protein sequence ID" value="CAA9371205.1"/>
    <property type="molecule type" value="Genomic_DNA"/>
</dbReference>
<protein>
    <recommendedName>
        <fullName evidence="1">N-acetyltransferase domain-containing protein</fullName>
    </recommendedName>
</protein>
<dbReference type="Pfam" id="PF00583">
    <property type="entry name" value="Acetyltransf_1"/>
    <property type="match status" value="1"/>
</dbReference>
<dbReference type="PROSITE" id="PS51186">
    <property type="entry name" value="GNAT"/>
    <property type="match status" value="1"/>
</dbReference>
<dbReference type="AlphaFoldDB" id="A0A6J4MX00"/>